<reference evidence="1" key="1">
    <citation type="submission" date="2021-01" db="EMBL/GenBank/DDBJ databases">
        <authorList>
            <person name="Sun Q."/>
        </authorList>
    </citation>
    <scope>NUCLEOTIDE SEQUENCE</scope>
    <source>
        <strain evidence="1">YIM B02566</strain>
    </source>
</reference>
<evidence type="ECO:0000313" key="1">
    <source>
        <dbReference type="EMBL" id="MBK1868287.1"/>
    </source>
</evidence>
<comment type="caution">
    <text evidence="1">The sequence shown here is derived from an EMBL/GenBank/DDBJ whole genome shotgun (WGS) entry which is preliminary data.</text>
</comment>
<dbReference type="Proteomes" id="UP000616151">
    <property type="component" value="Unassembled WGS sequence"/>
</dbReference>
<name>A0ACC5R6M8_9HYPH</name>
<organism evidence="1 2">
    <name type="scientific">Taklimakanibacter albus</name>
    <dbReference type="NCBI Taxonomy" id="2800327"/>
    <lineage>
        <taxon>Bacteria</taxon>
        <taxon>Pseudomonadati</taxon>
        <taxon>Pseudomonadota</taxon>
        <taxon>Alphaproteobacteria</taxon>
        <taxon>Hyphomicrobiales</taxon>
        <taxon>Aestuariivirgaceae</taxon>
        <taxon>Taklimakanibacter</taxon>
    </lineage>
</organism>
<dbReference type="EMBL" id="JAENHL010000007">
    <property type="protein sequence ID" value="MBK1868287.1"/>
    <property type="molecule type" value="Genomic_DNA"/>
</dbReference>
<proteinExistence type="predicted"/>
<evidence type="ECO:0000313" key="2">
    <source>
        <dbReference type="Proteomes" id="UP000616151"/>
    </source>
</evidence>
<keyword evidence="2" id="KW-1185">Reference proteome</keyword>
<sequence length="256" mass="28105">MTTGTKKVNASVGGTAPLRNVTLCLQLITRLSERPAHLPGIGVFYGPSGFGKTTAAVHGAQRHNAYYVECGSSWHASSLVDAILHELTGHPSKGTVATKVERIIQLLAQDPKPLIIDEADHLVKKTMVDVVREISDKSAAPVVFIGEEQLPQKLIAFERAHNRVLEWVPAEPADINDAKSLAKIYVPELAIHDDLLKHIVETTDGITRRLVINFESIRQVALQKNLSKVGLSDWGDHDVYTGSPKPRARQLRRRAS</sequence>
<accession>A0ACC5R6M8</accession>
<gene>
    <name evidence="1" type="ORF">JHL16_18180</name>
</gene>
<protein>
    <submittedName>
        <fullName evidence="1">AAA family ATPase</fullName>
    </submittedName>
</protein>